<dbReference type="GO" id="GO:0016772">
    <property type="term" value="F:transferase activity, transferring phosphorus-containing groups"/>
    <property type="evidence" value="ECO:0007669"/>
    <property type="project" value="InterPro"/>
</dbReference>
<protein>
    <recommendedName>
        <fullName evidence="1">PEP-utilising enzyme mobile domain-containing protein</fullName>
    </recommendedName>
</protein>
<dbReference type="InterPro" id="IPR036637">
    <property type="entry name" value="Phosphohistidine_dom_sf"/>
</dbReference>
<proteinExistence type="predicted"/>
<name>A0A533I5F9_PARDE</name>
<organism evidence="2 3">
    <name type="scientific">Paracoccus denitrificans</name>
    <dbReference type="NCBI Taxonomy" id="266"/>
    <lineage>
        <taxon>Bacteria</taxon>
        <taxon>Pseudomonadati</taxon>
        <taxon>Pseudomonadota</taxon>
        <taxon>Alphaproteobacteria</taxon>
        <taxon>Rhodobacterales</taxon>
        <taxon>Paracoccaceae</taxon>
        <taxon>Paracoccus</taxon>
    </lineage>
</organism>
<reference evidence="2 3" key="1">
    <citation type="journal article" date="2017" name="Nat. Commun.">
        <title>In situ click chemistry generation of cyclooxygenase-2 inhibitors.</title>
        <authorList>
            <person name="Bhardwaj A."/>
            <person name="Kaur J."/>
            <person name="Wuest M."/>
            <person name="Wuest F."/>
        </authorList>
    </citation>
    <scope>NUCLEOTIDE SEQUENCE [LARGE SCALE GENOMIC DNA]</scope>
    <source>
        <strain evidence="2">S2_012_000_R3_94</strain>
    </source>
</reference>
<dbReference type="PANTHER" id="PTHR43615:SF1">
    <property type="entry name" value="PPDK_N DOMAIN-CONTAINING PROTEIN"/>
    <property type="match status" value="1"/>
</dbReference>
<sequence>MDRIFHVSRFDLPEGEGAIQRVEEPLFKARPFSLRKGHSVLSGGGSMVYDQKTDDIILTIGDFSLNGVSNDFPGDIPLKLESIPLSQDPAPLLAAIAASAAYPSRPAQTAPDPDWRALFPRKPMRRWIARSLTNWAKARVRDRENLRFERTRIFGYARRVFLALGREFHARGLLDDPRDIFLLTTHEVLGAVEGFGLSPDLKAIASLRKAEDAAAARRSDPPERIEIRGPAIAPVWHGAKAVTSDARIQTGTGCSAGRITARARIIRDPRRESLQPGDILVARHTDPGWIAVFSNASAIVVERGSLLSHSAIVARELGIPCVVGLKGATDWITDGQRITVDGATGMVERLE</sequence>
<comment type="caution">
    <text evidence="2">The sequence shown here is derived from an EMBL/GenBank/DDBJ whole genome shotgun (WGS) entry which is preliminary data.</text>
</comment>
<dbReference type="SUPFAM" id="SSF52009">
    <property type="entry name" value="Phosphohistidine domain"/>
    <property type="match status" value="1"/>
</dbReference>
<gene>
    <name evidence="2" type="ORF">DI616_12915</name>
</gene>
<accession>A0A533I5F9</accession>
<dbReference type="PANTHER" id="PTHR43615">
    <property type="entry name" value="PHOSPHOENOLPYRUVATE SYNTHASE-RELATED"/>
    <property type="match status" value="1"/>
</dbReference>
<evidence type="ECO:0000313" key="3">
    <source>
        <dbReference type="Proteomes" id="UP000315344"/>
    </source>
</evidence>
<feature type="domain" description="PEP-utilising enzyme mobile" evidence="1">
    <location>
        <begin position="275"/>
        <end position="345"/>
    </location>
</feature>
<dbReference type="EMBL" id="VAFL01000010">
    <property type="protein sequence ID" value="TKW65777.1"/>
    <property type="molecule type" value="Genomic_DNA"/>
</dbReference>
<dbReference type="Pfam" id="PF00391">
    <property type="entry name" value="PEP-utilizers"/>
    <property type="match status" value="1"/>
</dbReference>
<dbReference type="InterPro" id="IPR008279">
    <property type="entry name" value="PEP-util_enz_mobile_dom"/>
</dbReference>
<evidence type="ECO:0000259" key="1">
    <source>
        <dbReference type="Pfam" id="PF00391"/>
    </source>
</evidence>
<dbReference type="AlphaFoldDB" id="A0A533I5F9"/>
<dbReference type="InterPro" id="IPR051549">
    <property type="entry name" value="PEP_Utilizing_Enz"/>
</dbReference>
<dbReference type="Proteomes" id="UP000315344">
    <property type="component" value="Unassembled WGS sequence"/>
</dbReference>
<evidence type="ECO:0000313" key="2">
    <source>
        <dbReference type="EMBL" id="TKW65777.1"/>
    </source>
</evidence>
<dbReference type="Gene3D" id="3.50.30.10">
    <property type="entry name" value="Phosphohistidine domain"/>
    <property type="match status" value="1"/>
</dbReference>